<dbReference type="Proteomes" id="UP001189429">
    <property type="component" value="Unassembled WGS sequence"/>
</dbReference>
<feature type="compositionally biased region" description="Gly residues" evidence="1">
    <location>
        <begin position="670"/>
        <end position="698"/>
    </location>
</feature>
<feature type="compositionally biased region" description="Basic and acidic residues" evidence="1">
    <location>
        <begin position="700"/>
        <end position="712"/>
    </location>
</feature>
<dbReference type="Gene3D" id="3.30.420.10">
    <property type="entry name" value="Ribonuclease H-like superfamily/Ribonuclease H"/>
    <property type="match status" value="1"/>
</dbReference>
<feature type="region of interest" description="Disordered" evidence="1">
    <location>
        <begin position="1371"/>
        <end position="1401"/>
    </location>
</feature>
<keyword evidence="4" id="KW-1185">Reference proteome</keyword>
<feature type="non-terminal residue" evidence="3">
    <location>
        <position position="1914"/>
    </location>
</feature>
<dbReference type="CDD" id="cd09272">
    <property type="entry name" value="RNase_HI_RT_Ty1"/>
    <property type="match status" value="1"/>
</dbReference>
<evidence type="ECO:0000256" key="1">
    <source>
        <dbReference type="SAM" id="MobiDB-lite"/>
    </source>
</evidence>
<name>A0ABN9QLR5_9DINO</name>
<reference evidence="3" key="1">
    <citation type="submission" date="2023-10" db="EMBL/GenBank/DDBJ databases">
        <authorList>
            <person name="Chen Y."/>
            <person name="Shah S."/>
            <person name="Dougan E. K."/>
            <person name="Thang M."/>
            <person name="Chan C."/>
        </authorList>
    </citation>
    <scope>NUCLEOTIDE SEQUENCE [LARGE SCALE GENOMIC DNA]</scope>
</reference>
<evidence type="ECO:0000313" key="3">
    <source>
        <dbReference type="EMBL" id="CAK0805863.1"/>
    </source>
</evidence>
<protein>
    <recommendedName>
        <fullName evidence="2">Reverse transcriptase Ty1/copia-type domain-containing protein</fullName>
    </recommendedName>
</protein>
<feature type="compositionally biased region" description="Acidic residues" evidence="1">
    <location>
        <begin position="1380"/>
        <end position="1390"/>
    </location>
</feature>
<feature type="region of interest" description="Disordered" evidence="1">
    <location>
        <begin position="1044"/>
        <end position="1069"/>
    </location>
</feature>
<gene>
    <name evidence="3" type="ORF">PCOR1329_LOCUS12277</name>
</gene>
<feature type="compositionally biased region" description="Basic and acidic residues" evidence="1">
    <location>
        <begin position="744"/>
        <end position="753"/>
    </location>
</feature>
<feature type="domain" description="Reverse transcriptase Ty1/copia-type" evidence="2">
    <location>
        <begin position="1477"/>
        <end position="1634"/>
    </location>
</feature>
<feature type="region of interest" description="Disordered" evidence="1">
    <location>
        <begin position="623"/>
        <end position="787"/>
    </location>
</feature>
<feature type="compositionally biased region" description="Low complexity" evidence="1">
    <location>
        <begin position="185"/>
        <end position="196"/>
    </location>
</feature>
<dbReference type="Pfam" id="PF07727">
    <property type="entry name" value="RVT_2"/>
    <property type="match status" value="1"/>
</dbReference>
<feature type="compositionally biased region" description="Basic and acidic residues" evidence="1">
    <location>
        <begin position="650"/>
        <end position="667"/>
    </location>
</feature>
<organism evidence="3 4">
    <name type="scientific">Prorocentrum cordatum</name>
    <dbReference type="NCBI Taxonomy" id="2364126"/>
    <lineage>
        <taxon>Eukaryota</taxon>
        <taxon>Sar</taxon>
        <taxon>Alveolata</taxon>
        <taxon>Dinophyceae</taxon>
        <taxon>Prorocentrales</taxon>
        <taxon>Prorocentraceae</taxon>
        <taxon>Prorocentrum</taxon>
    </lineage>
</organism>
<dbReference type="InterPro" id="IPR013103">
    <property type="entry name" value="RVT_2"/>
</dbReference>
<evidence type="ECO:0000313" key="4">
    <source>
        <dbReference type="Proteomes" id="UP001189429"/>
    </source>
</evidence>
<accession>A0ABN9QLR5</accession>
<dbReference type="InterPro" id="IPR036397">
    <property type="entry name" value="RNaseH_sf"/>
</dbReference>
<feature type="compositionally biased region" description="Low complexity" evidence="1">
    <location>
        <begin position="756"/>
        <end position="787"/>
    </location>
</feature>
<comment type="caution">
    <text evidence="3">The sequence shown here is derived from an EMBL/GenBank/DDBJ whole genome shotgun (WGS) entry which is preliminary data.</text>
</comment>
<dbReference type="EMBL" id="CAUYUJ010003570">
    <property type="protein sequence ID" value="CAK0805863.1"/>
    <property type="molecule type" value="Genomic_DNA"/>
</dbReference>
<feature type="non-terminal residue" evidence="3">
    <location>
        <position position="1"/>
    </location>
</feature>
<feature type="region of interest" description="Disordered" evidence="1">
    <location>
        <begin position="184"/>
        <end position="203"/>
    </location>
</feature>
<feature type="region of interest" description="Disordered" evidence="1">
    <location>
        <begin position="986"/>
        <end position="1017"/>
    </location>
</feature>
<evidence type="ECO:0000259" key="2">
    <source>
        <dbReference type="Pfam" id="PF07727"/>
    </source>
</evidence>
<feature type="compositionally biased region" description="Low complexity" evidence="1">
    <location>
        <begin position="1049"/>
        <end position="1058"/>
    </location>
</feature>
<dbReference type="SUPFAM" id="SSF53098">
    <property type="entry name" value="Ribonuclease H-like"/>
    <property type="match status" value="1"/>
</dbReference>
<sequence length="1914" mass="204737">GYEPKRTFSILPRILFDYHLDASIGMCCRPSVTCSACHAPVHSHCVVRRMSCMVCTSCASEMDFAFANHQAQRRMAVSSAGFGCFMSASGQYAGQAIGAVATGAVGGAARLMTGCASGAVSAIRGMRAVELPSAPATQRPRALEQFDISDEGSGSGVPTEMADVMAEFSRMRAEMEALREENARLRGGSAASARGGYATPSSPERLEEEIAEAQDEGIDTVYGADWSQDSAPLLMLGSRLQDIQKVVILRAAVFLEALGYLEEAPGVLQEVSHMVVAELEFMELVEAFREDSQDLRASEVFREALEVDTSAEEAGRADQVDLVAVDSAPRPGSREMVSMAGQAALADSGLRALEVAASGLVDQAAEAADHLHRRDSTLETVLSKLKSNELPSMSWPKGGSTGQKAAAFEGWLQRISLELGGLHHLIQENWQRVVAVVSEAHRSYLAHGPLDRPGIRPSQPEDWVASEAEAINYRSCELRLRSILLNLMPDGVRSQRLSTKMTSTCDILFGAFVEAGPGAAADKDYVLNAASKGKAVDQAHAYEELQRWKLNATRLATLGAAAPDPSVRLTTLKTIVGRMIESDQEVKHRYCGFLAVRGLSGGVCAQAQVDELRRHLSAEAREFAGSSGGGGRSEQQEAARVAALAPQGGKDPKGKGKDKGKDKDKSGKPKGAGRGGPKGGHPPLGGGAGDGPGWGSGVKGELKLRPHFEGDRRCRHGSGGACRDRHRKLQPQEGKRFNCGPPQHRSDARERPRPPAKTVAAPGAAASLASTASPAAPGTAPSKSDAASMEQVAAQAARAEVSAQLLTLMGMGAGVPQAPSGQAAPVDFWAGVEPSAKTIRVSAKIAGVNGERMLLADTGATHELRGVRDPSAIRGSNVRLQTASGEVDAKMVADVVYVEGESLQGLFPLATYMEQPGLRMSWDAEQCVVMLAGGREVHLHRVNSALYISEGDAEVLRQHEEAGHVVFDPACSKRRGAFGRMRQHFRHDASTRPGGQLSVDLSGPHLPGRWPSGRPEDQGKKAIHFLLAAFSVTTDDELALKRRREEGARASSEAAPGAQGASVGEDADAAAAVTQVPPLLMETAPTAHPALRRLMARAAEAFGVSARPAAVEAQGAPGEGKTVGPDVPGESSGDILAPPILVEGPGQEAEADDGHAAAPKSRTWYYVVPLESRRPDVCIAALNAIIASIRREFEGADVVYRIHGDRASEVTGAQVRHYFAERHIAVTSTPGYEPNANPRAERGVGLIKQCARAMLLAFPSMADRQALWPRAVTHAAWCSRMAADGRRTGCPAFGARVTSRVKDVPRSMFRARAVESIFLGIDEGGGGWLVGRVDPEATMPERRTRAEASATRSAGLQVQMLRCHDDVNAQVAPIGSRGGDDDDSDDEDSVPPEFRDIIRDSGTSPVSIRVLNEAFGSEKEEWRQALENELNSMTENEVFSRLTPAEVRQARPRDIMPMKVVAGVKAAEPSDPTGYRRKKCRGVVCGIFEQHGEGEQVYTSNLEVCSLRSALAVASAMRWDIGAMDVSTAFLNAHLPIEHKEVLVRPPAVMVQYGLVRPGEVWRAAKAIYGLRVSPRAWATKRDSDMKDVIVEDAQGRQLRLRQSTADGAVWSILDSAGSVCGYVLTYVDDFLILGVVRYLSIDIEVKIDSTITLSQHSYTEELLEKWGMEKANGAGSINLDKESFHDFAGAANVDEEEPALSDVRLAQRMAGGLLRLASRTCPDIAYAVSRVAALATSHPVQSLLFGKKVLRYLAGTRRVGLEYHVPEEFGMDEPLQLETYADASFEDIGALTGVSVHLLGCLVDWRSVRQQVVPFSTAEAEVNAFAVGENMSAAAATTLESMGLRVRPTLYGDSVAANHVAEGRGSWRTRALPTKVNAIRSRMARGLLELHFVGTDDQRADGLTKCGGVQHAA</sequence>
<dbReference type="PANTHER" id="PTHR11439:SF467">
    <property type="entry name" value="INTEGRASE CATALYTIC DOMAIN-CONTAINING PROTEIN"/>
    <property type="match status" value="1"/>
</dbReference>
<proteinExistence type="predicted"/>
<dbReference type="PANTHER" id="PTHR11439">
    <property type="entry name" value="GAG-POL-RELATED RETROTRANSPOSON"/>
    <property type="match status" value="1"/>
</dbReference>
<dbReference type="InterPro" id="IPR012337">
    <property type="entry name" value="RNaseH-like_sf"/>
</dbReference>